<dbReference type="RefSeq" id="WP_049583193.1">
    <property type="nucleotide sequence ID" value="NZ_CAWQXX010000021.1"/>
</dbReference>
<feature type="domain" description="CdiI immunity protein" evidence="1">
    <location>
        <begin position="7"/>
        <end position="93"/>
    </location>
</feature>
<dbReference type="Pfam" id="PF18593">
    <property type="entry name" value="CdiI_2"/>
    <property type="match status" value="1"/>
</dbReference>
<reference evidence="3" key="1">
    <citation type="submission" date="2016-10" db="EMBL/GenBank/DDBJ databases">
        <authorList>
            <person name="Varghese N."/>
            <person name="Submissions S."/>
        </authorList>
    </citation>
    <scope>NUCLEOTIDE SEQUENCE [LARGE SCALE GENOMIC DNA]</scope>
    <source>
        <strain evidence="3">ATCC 29999</strain>
    </source>
</reference>
<evidence type="ECO:0000313" key="2">
    <source>
        <dbReference type="EMBL" id="SCZ69053.1"/>
    </source>
</evidence>
<evidence type="ECO:0000259" key="1">
    <source>
        <dbReference type="Pfam" id="PF18593"/>
    </source>
</evidence>
<dbReference type="EMBL" id="FMWJ01000016">
    <property type="protein sequence ID" value="SCZ69053.1"/>
    <property type="molecule type" value="Genomic_DNA"/>
</dbReference>
<gene>
    <name evidence="2" type="ORF">SAMN02982990_03121</name>
</gene>
<evidence type="ECO:0000313" key="3">
    <source>
        <dbReference type="Proteomes" id="UP000183223"/>
    </source>
</evidence>
<keyword evidence="3" id="KW-1185">Reference proteome</keyword>
<dbReference type="AlphaFoldDB" id="A0A1G5R4P7"/>
<name>A0A1G5R4P7_PHOLU</name>
<accession>A0A1G5R4P7</accession>
<proteinExistence type="predicted"/>
<dbReference type="InterPro" id="IPR041129">
    <property type="entry name" value="CdiI_2"/>
</dbReference>
<sequence length="102" mass="12147">MKRKKETQHLDNFIGAYFNQDCDIFGETTIDEVITEYLNSEPPIFMKGLIEDIDYFISNSKDVEKDFDNLGHEFYPELWETTALDFLNHVSKRVRDYLKKEV</sequence>
<dbReference type="OrthoDB" id="6624269at2"/>
<protein>
    <recommendedName>
        <fullName evidence="1">CdiI immunity protein domain-containing protein</fullName>
    </recommendedName>
</protein>
<dbReference type="Proteomes" id="UP000183223">
    <property type="component" value="Unassembled WGS sequence"/>
</dbReference>
<organism evidence="2 3">
    <name type="scientific">Photorhabdus luminescens</name>
    <name type="common">Xenorhabdus luminescens</name>
    <dbReference type="NCBI Taxonomy" id="29488"/>
    <lineage>
        <taxon>Bacteria</taxon>
        <taxon>Pseudomonadati</taxon>
        <taxon>Pseudomonadota</taxon>
        <taxon>Gammaproteobacteria</taxon>
        <taxon>Enterobacterales</taxon>
        <taxon>Morganellaceae</taxon>
        <taxon>Photorhabdus</taxon>
    </lineage>
</organism>
<dbReference type="GeneID" id="45656198"/>